<evidence type="ECO:0000313" key="3">
    <source>
        <dbReference type="Proteomes" id="UP001595698"/>
    </source>
</evidence>
<evidence type="ECO:0000313" key="2">
    <source>
        <dbReference type="EMBL" id="MFC3983217.1"/>
    </source>
</evidence>
<evidence type="ECO:0000256" key="1">
    <source>
        <dbReference type="SAM" id="MobiDB-lite"/>
    </source>
</evidence>
<dbReference type="EMBL" id="JBHSBC010000023">
    <property type="protein sequence ID" value="MFC3983217.1"/>
    <property type="molecule type" value="Genomic_DNA"/>
</dbReference>
<accession>A0ABV8F3H3</accession>
<reference evidence="3" key="1">
    <citation type="journal article" date="2019" name="Int. J. Syst. Evol. Microbiol.">
        <title>The Global Catalogue of Microorganisms (GCM) 10K type strain sequencing project: providing services to taxonomists for standard genome sequencing and annotation.</title>
        <authorList>
            <consortium name="The Broad Institute Genomics Platform"/>
            <consortium name="The Broad Institute Genome Sequencing Center for Infectious Disease"/>
            <person name="Wu L."/>
            <person name="Ma J."/>
        </authorList>
    </citation>
    <scope>NUCLEOTIDE SEQUENCE [LARGE SCALE GENOMIC DNA]</scope>
    <source>
        <strain evidence="3">TBRC 7912</strain>
    </source>
</reference>
<name>A0ABV8F3H3_9ACTN</name>
<dbReference type="RefSeq" id="WP_386192390.1">
    <property type="nucleotide sequence ID" value="NZ_JBHSBC010000023.1"/>
</dbReference>
<proteinExistence type="predicted"/>
<sequence>MGGDDVDGRQPPAGQVQAEFLGDLTDAMHLFHRAGLTALEQRTETGWYEVRVRFPDRADAEATTVEHLGPALDRLRADPGHRPSMRRRR</sequence>
<protein>
    <submittedName>
        <fullName evidence="2">Uncharacterized protein</fullName>
    </submittedName>
</protein>
<gene>
    <name evidence="2" type="ORF">ACFOYY_24010</name>
</gene>
<dbReference type="Proteomes" id="UP001595698">
    <property type="component" value="Unassembled WGS sequence"/>
</dbReference>
<organism evidence="2 3">
    <name type="scientific">Streptosporangium jomthongense</name>
    <dbReference type="NCBI Taxonomy" id="1193683"/>
    <lineage>
        <taxon>Bacteria</taxon>
        <taxon>Bacillati</taxon>
        <taxon>Actinomycetota</taxon>
        <taxon>Actinomycetes</taxon>
        <taxon>Streptosporangiales</taxon>
        <taxon>Streptosporangiaceae</taxon>
        <taxon>Streptosporangium</taxon>
    </lineage>
</organism>
<feature type="region of interest" description="Disordered" evidence="1">
    <location>
        <begin position="68"/>
        <end position="89"/>
    </location>
</feature>
<keyword evidence="3" id="KW-1185">Reference proteome</keyword>
<comment type="caution">
    <text evidence="2">The sequence shown here is derived from an EMBL/GenBank/DDBJ whole genome shotgun (WGS) entry which is preliminary data.</text>
</comment>